<feature type="region of interest" description="Disordered" evidence="1">
    <location>
        <begin position="1"/>
        <end position="39"/>
    </location>
</feature>
<gene>
    <name evidence="2" type="ORF">THTE_4014</name>
</gene>
<organism evidence="2 3">
    <name type="scientific">Thermogutta terrifontis</name>
    <dbReference type="NCBI Taxonomy" id="1331910"/>
    <lineage>
        <taxon>Bacteria</taxon>
        <taxon>Pseudomonadati</taxon>
        <taxon>Planctomycetota</taxon>
        <taxon>Planctomycetia</taxon>
        <taxon>Pirellulales</taxon>
        <taxon>Thermoguttaceae</taxon>
        <taxon>Thermogutta</taxon>
    </lineage>
</organism>
<evidence type="ECO:0000256" key="1">
    <source>
        <dbReference type="SAM" id="MobiDB-lite"/>
    </source>
</evidence>
<dbReference type="AlphaFoldDB" id="A0A286RKW3"/>
<evidence type="ECO:0000313" key="3">
    <source>
        <dbReference type="Proteomes" id="UP000215086"/>
    </source>
</evidence>
<proteinExistence type="predicted"/>
<dbReference type="KEGG" id="ttf:THTE_4014"/>
<name>A0A286RKW3_9BACT</name>
<reference evidence="2 3" key="1">
    <citation type="journal article" name="Front. Microbiol.">
        <title>Sugar Metabolism of the First Thermophilic Planctomycete Thermogutta terrifontis: Comparative Genomic and Transcriptomic Approaches.</title>
        <authorList>
            <person name="Elcheninov A.G."/>
            <person name="Menzel P."/>
            <person name="Gudbergsdottir S.R."/>
            <person name="Slesarev A.I."/>
            <person name="Kadnikov V.V."/>
            <person name="Krogh A."/>
            <person name="Bonch-Osmolovskaya E.A."/>
            <person name="Peng X."/>
            <person name="Kublanov I.V."/>
        </authorList>
    </citation>
    <scope>NUCLEOTIDE SEQUENCE [LARGE SCALE GENOMIC DNA]</scope>
    <source>
        <strain evidence="2 3">R1</strain>
    </source>
</reference>
<keyword evidence="3" id="KW-1185">Reference proteome</keyword>
<sequence length="39" mass="4197">MASVGVVGSRSEETEQQTSPFTGRGKTLGLRLAYEPAER</sequence>
<dbReference type="Proteomes" id="UP000215086">
    <property type="component" value="Chromosome"/>
</dbReference>
<protein>
    <submittedName>
        <fullName evidence="2">Uncharacterized protein</fullName>
    </submittedName>
</protein>
<dbReference type="EMBL" id="CP018477">
    <property type="protein sequence ID" value="ASV76615.1"/>
    <property type="molecule type" value="Genomic_DNA"/>
</dbReference>
<evidence type="ECO:0000313" key="2">
    <source>
        <dbReference type="EMBL" id="ASV76615.1"/>
    </source>
</evidence>
<accession>A0A286RKW3</accession>